<sequence length="64" mass="6772">MSHSVWARFGDGSWLSLSVGNQDGSLSLEGRGVMKTSIELRSSGLGGRGLYPLSHLSGTRLCCC</sequence>
<dbReference type="AlphaFoldDB" id="A6HU97"/>
<dbReference type="Proteomes" id="UP000234681">
    <property type="component" value="Chromosome 15"/>
</dbReference>
<evidence type="ECO:0000313" key="1">
    <source>
        <dbReference type="EMBL" id="EDM02460.1"/>
    </source>
</evidence>
<organism evidence="1 2">
    <name type="scientific">Rattus norvegicus</name>
    <name type="common">Rat</name>
    <dbReference type="NCBI Taxonomy" id="10116"/>
    <lineage>
        <taxon>Eukaryota</taxon>
        <taxon>Metazoa</taxon>
        <taxon>Chordata</taxon>
        <taxon>Craniata</taxon>
        <taxon>Vertebrata</taxon>
        <taxon>Euteleostomi</taxon>
        <taxon>Mammalia</taxon>
        <taxon>Eutheria</taxon>
        <taxon>Euarchontoglires</taxon>
        <taxon>Glires</taxon>
        <taxon>Rodentia</taxon>
        <taxon>Myomorpha</taxon>
        <taxon>Muroidea</taxon>
        <taxon>Muridae</taxon>
        <taxon>Murinae</taxon>
        <taxon>Rattus</taxon>
    </lineage>
</organism>
<proteinExistence type="predicted"/>
<evidence type="ECO:0000313" key="2">
    <source>
        <dbReference type="Proteomes" id="UP000234681"/>
    </source>
</evidence>
<name>A6HU97_RAT</name>
<accession>A6HU97</accession>
<gene>
    <name evidence="1" type="ORF">rCG_37081</name>
</gene>
<reference evidence="1 2" key="1">
    <citation type="submission" date="2005-07" db="EMBL/GenBank/DDBJ databases">
        <authorList>
            <person name="Mural R.J."/>
            <person name="Li P.W."/>
            <person name="Adams M.D."/>
            <person name="Amanatides P.G."/>
            <person name="Baden-Tillson H."/>
            <person name="Barnstead M."/>
            <person name="Chin S.H."/>
            <person name="Dew I."/>
            <person name="Evans C.A."/>
            <person name="Ferriera S."/>
            <person name="Flanigan M."/>
            <person name="Fosler C."/>
            <person name="Glodek A."/>
            <person name="Gu Z."/>
            <person name="Holt R.A."/>
            <person name="Jennings D."/>
            <person name="Kraft C.L."/>
            <person name="Lu F."/>
            <person name="Nguyen T."/>
            <person name="Nusskern D.R."/>
            <person name="Pfannkoch C.M."/>
            <person name="Sitter C."/>
            <person name="Sutton G.G."/>
            <person name="Venter J.C."/>
            <person name="Wang Z."/>
            <person name="Woodage T."/>
            <person name="Zheng X.H."/>
            <person name="Zhong F."/>
        </authorList>
    </citation>
    <scope>NUCLEOTIDE SEQUENCE [LARGE SCALE GENOMIC DNA]</scope>
    <source>
        <strain>BN</strain>
        <strain evidence="2">Sprague-Dawley</strain>
    </source>
</reference>
<dbReference type="EMBL" id="CH473951">
    <property type="protein sequence ID" value="EDM02460.1"/>
    <property type="molecule type" value="Genomic_DNA"/>
</dbReference>
<protein>
    <submittedName>
        <fullName evidence="1">RCG37081</fullName>
    </submittedName>
</protein>